<dbReference type="EnsemblPlants" id="PNT77289">
    <property type="protein sequence ID" value="PNT77289"/>
    <property type="gene ID" value="BRADI_1g60594v3"/>
</dbReference>
<dbReference type="AlphaFoldDB" id="A0A2K2DSN2"/>
<name>A0A2K2DSN2_BRADI</name>
<sequence>MRLSPSPPLPASSSSLYSCCYFSGCSARLRGFDPRARLIFNELVLKLLLEESLVYLPELESNASVSVRETSVLLLPGAQAHVLVNLEPSASIFNKLIELTFISSSSISFLITHSVS</sequence>
<dbReference type="Proteomes" id="UP000008810">
    <property type="component" value="Chromosome 1"/>
</dbReference>
<evidence type="ECO:0000313" key="2">
    <source>
        <dbReference type="EnsemblPlants" id="PNT77289"/>
    </source>
</evidence>
<proteinExistence type="predicted"/>
<dbReference type="EMBL" id="CM000880">
    <property type="protein sequence ID" value="PNT77289.1"/>
    <property type="molecule type" value="Genomic_DNA"/>
</dbReference>
<reference evidence="1 2" key="1">
    <citation type="journal article" date="2010" name="Nature">
        <title>Genome sequencing and analysis of the model grass Brachypodium distachyon.</title>
        <authorList>
            <consortium name="International Brachypodium Initiative"/>
        </authorList>
    </citation>
    <scope>NUCLEOTIDE SEQUENCE [LARGE SCALE GENOMIC DNA]</scope>
    <source>
        <strain evidence="1 2">Bd21</strain>
    </source>
</reference>
<keyword evidence="3" id="KW-1185">Reference proteome</keyword>
<evidence type="ECO:0000313" key="1">
    <source>
        <dbReference type="EMBL" id="PNT77289.1"/>
    </source>
</evidence>
<evidence type="ECO:0000313" key="3">
    <source>
        <dbReference type="Proteomes" id="UP000008810"/>
    </source>
</evidence>
<protein>
    <submittedName>
        <fullName evidence="1 2">Uncharacterized protein</fullName>
    </submittedName>
</protein>
<dbReference type="InParanoid" id="A0A2K2DSN2"/>
<reference evidence="1" key="2">
    <citation type="submission" date="2017-06" db="EMBL/GenBank/DDBJ databases">
        <title>WGS assembly of Brachypodium distachyon.</title>
        <authorList>
            <consortium name="The International Brachypodium Initiative"/>
            <person name="Lucas S."/>
            <person name="Harmon-Smith M."/>
            <person name="Lail K."/>
            <person name="Tice H."/>
            <person name="Grimwood J."/>
            <person name="Bruce D."/>
            <person name="Barry K."/>
            <person name="Shu S."/>
            <person name="Lindquist E."/>
            <person name="Wang M."/>
            <person name="Pitluck S."/>
            <person name="Vogel J.P."/>
            <person name="Garvin D.F."/>
            <person name="Mockler T.C."/>
            <person name="Schmutz J."/>
            <person name="Rokhsar D."/>
            <person name="Bevan M.W."/>
        </authorList>
    </citation>
    <scope>NUCLEOTIDE SEQUENCE</scope>
    <source>
        <strain evidence="1">Bd21</strain>
    </source>
</reference>
<dbReference type="Gramene" id="PNT77289">
    <property type="protein sequence ID" value="PNT77289"/>
    <property type="gene ID" value="BRADI_1g60594v3"/>
</dbReference>
<accession>A0A2K2DSN2</accession>
<organism evidence="1">
    <name type="scientific">Brachypodium distachyon</name>
    <name type="common">Purple false brome</name>
    <name type="synonym">Trachynia distachya</name>
    <dbReference type="NCBI Taxonomy" id="15368"/>
    <lineage>
        <taxon>Eukaryota</taxon>
        <taxon>Viridiplantae</taxon>
        <taxon>Streptophyta</taxon>
        <taxon>Embryophyta</taxon>
        <taxon>Tracheophyta</taxon>
        <taxon>Spermatophyta</taxon>
        <taxon>Magnoliopsida</taxon>
        <taxon>Liliopsida</taxon>
        <taxon>Poales</taxon>
        <taxon>Poaceae</taxon>
        <taxon>BOP clade</taxon>
        <taxon>Pooideae</taxon>
        <taxon>Stipodae</taxon>
        <taxon>Brachypodieae</taxon>
        <taxon>Brachypodium</taxon>
    </lineage>
</organism>
<reference evidence="2" key="3">
    <citation type="submission" date="2018-08" db="UniProtKB">
        <authorList>
            <consortium name="EnsemblPlants"/>
        </authorList>
    </citation>
    <scope>IDENTIFICATION</scope>
    <source>
        <strain evidence="2">cv. Bd21</strain>
    </source>
</reference>
<dbReference type="PROSITE" id="PS51257">
    <property type="entry name" value="PROKAR_LIPOPROTEIN"/>
    <property type="match status" value="1"/>
</dbReference>
<gene>
    <name evidence="1" type="ORF">BRADI_1g60594v3</name>
</gene>